<dbReference type="InterPro" id="IPR056810">
    <property type="entry name" value="GNC1-like_N"/>
</dbReference>
<feature type="repeat" description="HEAT" evidence="4">
    <location>
        <begin position="1378"/>
        <end position="1416"/>
    </location>
</feature>
<dbReference type="InterPro" id="IPR011989">
    <property type="entry name" value="ARM-like"/>
</dbReference>
<keyword evidence="9" id="KW-1185">Reference proteome</keyword>
<feature type="repeat" description="HEAT" evidence="4">
    <location>
        <begin position="1336"/>
        <end position="1374"/>
    </location>
</feature>
<keyword evidence="3" id="KW-0677">Repeat</keyword>
<keyword evidence="6" id="KW-0472">Membrane</keyword>
<evidence type="ECO:0000256" key="6">
    <source>
        <dbReference type="SAM" id="Phobius"/>
    </source>
</evidence>
<dbReference type="Pfam" id="PF23271">
    <property type="entry name" value="HEAT_GCN1"/>
    <property type="match status" value="1"/>
</dbReference>
<dbReference type="PANTHER" id="PTHR23346:SF7">
    <property type="entry name" value="STALLED RIBOSOME SENSOR GCN1"/>
    <property type="match status" value="1"/>
</dbReference>
<dbReference type="InterPro" id="IPR021133">
    <property type="entry name" value="HEAT_type_2"/>
</dbReference>
<evidence type="ECO:0000256" key="2">
    <source>
        <dbReference type="ARBA" id="ARBA00022553"/>
    </source>
</evidence>
<dbReference type="InterPro" id="IPR016024">
    <property type="entry name" value="ARM-type_fold"/>
</dbReference>
<dbReference type="GO" id="GO:0005829">
    <property type="term" value="C:cytosol"/>
    <property type="evidence" value="ECO:0007669"/>
    <property type="project" value="TreeGrafter"/>
</dbReference>
<organism evidence="8 9">
    <name type="scientific">Cyprinus carpio</name>
    <name type="common">Common carp</name>
    <dbReference type="NCBI Taxonomy" id="7962"/>
    <lineage>
        <taxon>Eukaryota</taxon>
        <taxon>Metazoa</taxon>
        <taxon>Chordata</taxon>
        <taxon>Craniata</taxon>
        <taxon>Vertebrata</taxon>
        <taxon>Euteleostomi</taxon>
        <taxon>Actinopterygii</taxon>
        <taxon>Neopterygii</taxon>
        <taxon>Teleostei</taxon>
        <taxon>Ostariophysi</taxon>
        <taxon>Cypriniformes</taxon>
        <taxon>Cyprinidae</taxon>
        <taxon>Cyprininae</taxon>
        <taxon>Cyprinus</taxon>
    </lineage>
</organism>
<reference evidence="8" key="2">
    <citation type="submission" date="2025-09" db="UniProtKB">
        <authorList>
            <consortium name="Ensembl"/>
        </authorList>
    </citation>
    <scope>IDENTIFICATION</scope>
</reference>
<dbReference type="GO" id="GO:0034198">
    <property type="term" value="P:cellular response to amino acid starvation"/>
    <property type="evidence" value="ECO:0007669"/>
    <property type="project" value="TreeGrafter"/>
</dbReference>
<evidence type="ECO:0000256" key="5">
    <source>
        <dbReference type="SAM" id="Coils"/>
    </source>
</evidence>
<feature type="repeat" description="HEAT" evidence="4">
    <location>
        <begin position="1498"/>
        <end position="1534"/>
    </location>
</feature>
<dbReference type="Gene3D" id="1.25.10.10">
    <property type="entry name" value="Leucine-rich Repeat Variant"/>
    <property type="match status" value="5"/>
</dbReference>
<dbReference type="Ensembl" id="ENSCCRT00010082057.1">
    <property type="protein sequence ID" value="ENSCCRP00010074068.1"/>
    <property type="gene ID" value="ENSCCRG00010026995.1"/>
</dbReference>
<feature type="domain" description="TOG" evidence="7">
    <location>
        <begin position="1085"/>
        <end position="1318"/>
    </location>
</feature>
<dbReference type="InterPro" id="IPR057546">
    <property type="entry name" value="HEAT_GCN1"/>
</dbReference>
<dbReference type="Pfam" id="PF25801">
    <property type="entry name" value="HEAT_GCN1_C_2"/>
    <property type="match status" value="1"/>
</dbReference>
<protein>
    <submittedName>
        <fullName evidence="8">GCN1 activator of EIF2AK4</fullName>
    </submittedName>
</protein>
<feature type="transmembrane region" description="Helical" evidence="6">
    <location>
        <begin position="12"/>
        <end position="28"/>
    </location>
</feature>
<dbReference type="InterPro" id="IPR034085">
    <property type="entry name" value="TOG"/>
</dbReference>
<dbReference type="GO" id="GO:0019887">
    <property type="term" value="F:protein kinase regulator activity"/>
    <property type="evidence" value="ECO:0007669"/>
    <property type="project" value="TreeGrafter"/>
</dbReference>
<dbReference type="SMART" id="SM01349">
    <property type="entry name" value="TOG"/>
    <property type="match status" value="1"/>
</dbReference>
<dbReference type="PANTHER" id="PTHR23346">
    <property type="entry name" value="TRANSLATIONAL ACTIVATOR GCN1-RELATED"/>
    <property type="match status" value="1"/>
</dbReference>
<dbReference type="Pfam" id="PF24993">
    <property type="entry name" value="GNC1_N"/>
    <property type="match status" value="1"/>
</dbReference>
<name>A0A8C1M9B2_CYPCA</name>
<dbReference type="FunFam" id="1.25.10.10:FF:000162">
    <property type="entry name" value="GCN1, eIF2 alpha kinase activator homolog"/>
    <property type="match status" value="1"/>
</dbReference>
<evidence type="ECO:0000259" key="7">
    <source>
        <dbReference type="SMART" id="SM01349"/>
    </source>
</evidence>
<dbReference type="FunFam" id="1.25.10.10:FF:000096">
    <property type="entry name" value="eIF-2-alpha kinase activator gcn1"/>
    <property type="match status" value="1"/>
</dbReference>
<dbReference type="SUPFAM" id="SSF48371">
    <property type="entry name" value="ARM repeat"/>
    <property type="match status" value="3"/>
</dbReference>
<evidence type="ECO:0000313" key="9">
    <source>
        <dbReference type="Proteomes" id="UP000694427"/>
    </source>
</evidence>
<keyword evidence="2" id="KW-0597">Phosphoprotein</keyword>
<reference evidence="8" key="1">
    <citation type="submission" date="2025-08" db="UniProtKB">
        <authorList>
            <consortium name="Ensembl"/>
        </authorList>
    </citation>
    <scope>IDENTIFICATION</scope>
</reference>
<keyword evidence="6" id="KW-0812">Transmembrane</keyword>
<keyword evidence="5" id="KW-0175">Coiled coil</keyword>
<feature type="repeat" description="HEAT" evidence="4">
    <location>
        <begin position="1726"/>
        <end position="1763"/>
    </location>
</feature>
<dbReference type="GO" id="GO:0006417">
    <property type="term" value="P:regulation of translation"/>
    <property type="evidence" value="ECO:0007669"/>
    <property type="project" value="TreeGrafter"/>
</dbReference>
<evidence type="ECO:0000256" key="4">
    <source>
        <dbReference type="PROSITE-ProRule" id="PRU00103"/>
    </source>
</evidence>
<evidence type="ECO:0000313" key="8">
    <source>
        <dbReference type="Ensembl" id="ENSCCRP00010074068.1"/>
    </source>
</evidence>
<sequence length="2385" mass="262091">LLSTLIDFCFLYIYIAVVFQAALLDLYVKTVLMSKTRPHQHILEKSGSMLRHMSHAEFKEQLLPTLLKALLRSPENSMQTISCMLASLTLDLSQYALDIGKGISSQLKANNPELMEQAVTALQNLAHQCSDPSAVQDLVKHLFGILGGQWMLSGLQSCSHHAVSGSSSQSLSSSVAVMFIPYLQQEVHEGTLVHAVSVLSQWTSRFTVDVPSELREWFKKAFTLKTSTSLVRHAYLQRLCLCSGDALNQAVDFMPLLIQTVEKAAAQNTQHSLLSEGVAASVLLCRLSMLDSVPEAKLASFWNLILDEKKPLFTTEKFLSQASEEALCTVLLLCERLFLDQPQRLNNSKMYHQATMMALLSRLWRVRKRAQQTVKKLLSSLGGSSLAHGLLGELRVVINKHKILPPDVVYTETSELTEIGRSYIAPRILLDALSVICSVAAQWNDPAETEKLALDIIIVTHHPSIVAVRSEMWPSLMSTMKLDVAEFINKHLEMILPRLLEANTDNQAVQNAVGSLSLLSPTRLLPRVMDHVTQRLSNPALSQVTRQEYAIMQTPEGELYDKSIIMSAQQESTKKGNMKRENKAYSFKEQIIELELQEEIKKKKGIKEELQLTSKQKEMMQSQLEKESGIRKRLQELDVELQCAVGLLEAALARRPSLIWMHLPGVLQVVLPLLQSPLAAPRVKQVFLHIGVTLMPKELHYLAVLVGHVTLRQLKPECDLDPAWAQEDLNTATQRTISLLHTNTTLQRDGKTGSGAFVLSAPAFSFCFPLLQAVLSQSSGSSEETELMMTRALQVINTHAQLRAKFNESETLIDENGPELLPRVSMLLLLTKVIGTSTPRLQVLASGCLTALCASAGGQEGCALAEQPEIDVLLEALLSSCFSVRDAALRGLLEMELALPTDSADASGLKMLRRLWVAKFDVEEEGRALAEKLWQALCLDLVPELCSLLIEDVIHHEEAVRSAGAEALSSAVSQYREQSATVLTKLTELYHQKLYRPPPVLDTLGRVISEAPPDQWEARCGIALALNKLAEFLDESQVTPLFLFFVPDALNDRHAEVRRCMLDAALSALNTHGKVQESVASCLPPLVPAIKEDAGGMVRKLLQLLLESDKYAERKGAAYGLAGLVKGLGILSLKQQEIMTTLTDAIQDKKNSRRREGALFAFEMLCNMLGKLFEPYVVHVLPHLLLCFGDGNQYVREAADDCAKAVMRNLSAHGVKLVLPSLLVALEEESWRTKAGSVELLGAMAYCAPKQLSSCLPNIVPKLTEVLTDSHVKVQKAGQQALRQIGSVIRNPEILAITPILLDALTDPSHRTHHCLQTLLDTKFVHFIDAPSLALIMPIVQRAFQDRSTDTRKMAAQIIGNMYSLTDQKDLSPYLPSVIPGLKASLLDPVPEVRTVSAKALGAMVKGMGESSFDDLLPWLMETLASEQSSVDRSGAAQGLAEVMAALGVEKLDKLMPDVVQTASKVDIASHVRDGYIMMFIYLPLTFGEKFTPYVGPIIPCILKALADENEYVRDTALRAGQRIISMYAETAIALLLPELEQGLFDDLWRIRFSSVQLLGDLLFHISGVTGKMTTETASEDDNFGTAQSTKAIIGALGAERRNRVLSGLYMGRSDIQLVVRQASLHVWKIVVSNTPRTLREILPTLFTLLLGFLASTCPDKRTIAARTLGDLVKKLGEKILPEIIPILEEGLRSDKSDERQGVCIGLSEIMKSTSKDAVLVFSESLVPTVRKALCDPLEEVREAAAKTFEQLHATIGHQALDDILPTLLKQLENEETSEFALDGLKQVMAVKSRSVLPYLVPKLTAPPVNTRVLAFLSAVAGDALTRHLGVILPALLSSLKDKLGSEECLNCQTVILSVEDEVGQRIIIEDLLEATRGADAGLRQASVTILNGYFSRTRLDYSAHTRMLLSGLMRLLNDPNPEVLSQSWDTINSITKKLDAGSQLSLIDDLHRDIRSAAAEVRGQHLPGFCLPKKGVTCILPVLREGVLTGSPEQKEEAARALGGVIKLTSAEALRPSVVNITGPLIRILGDRFSWSVKTALLDTLTLLLAKVGIALKPFLPQLQTTFLKALQDSSRAVRLRAAESLGQLVSIHTKVDPLFTEQLSAIRSAEDSGVRETMLQALRFVIQGAGAKVDPTIRKNITTTLLGMLGHDEDATRMASAGCVGELCAFLSEEELKNVLQQHVLADVSGVDWMVRHGRSLALAIAVKSAPDQLCSEEYSSSVLEAVLSSATADRIPIACSGIRAMGYLMRHQLRSGGPESISPRIITHLQNQSSDIRLVTERVLWWVCKEAETPALEPSLVKPLIKALLDNTKDKNTSVRAQSEHTLVSLLRLRQGEDGMQSISAILDSASNELLSECYRRSLKKISSLPDSNEEIDDTILT</sequence>
<evidence type="ECO:0000256" key="1">
    <source>
        <dbReference type="ARBA" id="ARBA00007366"/>
    </source>
</evidence>
<dbReference type="FunFam" id="1.25.10.10:FF:000090">
    <property type="entry name" value="eIF-2-alpha kinase activator GCN1"/>
    <property type="match status" value="1"/>
</dbReference>
<dbReference type="Pfam" id="PF24987">
    <property type="entry name" value="HEAT_EF3_N"/>
    <property type="match status" value="2"/>
</dbReference>
<dbReference type="Proteomes" id="UP000694427">
    <property type="component" value="Unplaced"/>
</dbReference>
<proteinExistence type="inferred from homology"/>
<accession>A0A8C1M9B2</accession>
<feature type="repeat" description="HEAT" evidence="4">
    <location>
        <begin position="1416"/>
        <end position="1455"/>
    </location>
</feature>
<evidence type="ECO:0000256" key="3">
    <source>
        <dbReference type="ARBA" id="ARBA00022737"/>
    </source>
</evidence>
<comment type="similarity">
    <text evidence="1">Belongs to the GCN1 family.</text>
</comment>
<dbReference type="Pfam" id="PF24984">
    <property type="entry name" value="HEAT_EF3_GNC1"/>
    <property type="match status" value="1"/>
</dbReference>
<dbReference type="PROSITE" id="PS50077">
    <property type="entry name" value="HEAT_REPEAT"/>
    <property type="match status" value="5"/>
</dbReference>
<feature type="coiled-coil region" evidence="5">
    <location>
        <begin position="596"/>
        <end position="627"/>
    </location>
</feature>
<keyword evidence="6" id="KW-1133">Transmembrane helix</keyword>